<dbReference type="Pfam" id="PF24883">
    <property type="entry name" value="NPHP3_N"/>
    <property type="match status" value="1"/>
</dbReference>
<dbReference type="Pfam" id="PF01593">
    <property type="entry name" value="Amino_oxidase"/>
    <property type="match status" value="1"/>
</dbReference>
<evidence type="ECO:0000259" key="2">
    <source>
        <dbReference type="Pfam" id="PF01593"/>
    </source>
</evidence>
<evidence type="ECO:0000259" key="4">
    <source>
        <dbReference type="Pfam" id="PF24883"/>
    </source>
</evidence>
<evidence type="ECO:0000259" key="3">
    <source>
        <dbReference type="Pfam" id="PF22939"/>
    </source>
</evidence>
<dbReference type="Pfam" id="PF22939">
    <property type="entry name" value="WHD_GPIID"/>
    <property type="match status" value="1"/>
</dbReference>
<evidence type="ECO:0000256" key="1">
    <source>
        <dbReference type="ARBA" id="ARBA00022737"/>
    </source>
</evidence>
<dbReference type="InterPro" id="IPR056884">
    <property type="entry name" value="NPHP3-like_N"/>
</dbReference>
<protein>
    <submittedName>
        <fullName evidence="5">UDP-galactopyranose mutase</fullName>
    </submittedName>
</protein>
<dbReference type="InterPro" id="IPR054471">
    <property type="entry name" value="GPIID_WHD"/>
</dbReference>
<proteinExistence type="predicted"/>
<keyword evidence="1" id="KW-0677">Repeat</keyword>
<keyword evidence="6" id="KW-1185">Reference proteome</keyword>
<dbReference type="GO" id="GO:0016491">
    <property type="term" value="F:oxidoreductase activity"/>
    <property type="evidence" value="ECO:0007669"/>
    <property type="project" value="InterPro"/>
</dbReference>
<dbReference type="InterPro" id="IPR036188">
    <property type="entry name" value="FAD/NAD-bd_sf"/>
</dbReference>
<dbReference type="InterPro" id="IPR027417">
    <property type="entry name" value="P-loop_NTPase"/>
</dbReference>
<dbReference type="SUPFAM" id="SSF51971">
    <property type="entry name" value="Nucleotide-binding domain"/>
    <property type="match status" value="1"/>
</dbReference>
<name>A0A8H5XWW7_9HYPO</name>
<dbReference type="Gene3D" id="3.50.50.60">
    <property type="entry name" value="FAD/NAD(P)-binding domain"/>
    <property type="match status" value="1"/>
</dbReference>
<dbReference type="FunFam" id="3.50.50.60:FF:000220">
    <property type="entry name" value="UDP-galactopyranose mutase"/>
    <property type="match status" value="1"/>
</dbReference>
<organism evidence="5 6">
    <name type="scientific">Fusarium globosum</name>
    <dbReference type="NCBI Taxonomy" id="78864"/>
    <lineage>
        <taxon>Eukaryota</taxon>
        <taxon>Fungi</taxon>
        <taxon>Dikarya</taxon>
        <taxon>Ascomycota</taxon>
        <taxon>Pezizomycotina</taxon>
        <taxon>Sordariomycetes</taxon>
        <taxon>Hypocreomycetidae</taxon>
        <taxon>Hypocreales</taxon>
        <taxon>Nectriaceae</taxon>
        <taxon>Fusarium</taxon>
        <taxon>Fusarium fujikuroi species complex</taxon>
    </lineage>
</organism>
<accession>A0A8H5XWW7</accession>
<dbReference type="InterPro" id="IPR002937">
    <property type="entry name" value="Amino_oxidase"/>
</dbReference>
<gene>
    <name evidence="5" type="ORF">FGLOB1_10015</name>
</gene>
<dbReference type="Gene3D" id="3.40.50.300">
    <property type="entry name" value="P-loop containing nucleotide triphosphate hydrolases"/>
    <property type="match status" value="1"/>
</dbReference>
<dbReference type="PANTHER" id="PTHR43734">
    <property type="entry name" value="PHYTOENE DESATURASE"/>
    <property type="match status" value="1"/>
</dbReference>
<dbReference type="EMBL" id="JAAQPF010000473">
    <property type="protein sequence ID" value="KAF5701780.1"/>
    <property type="molecule type" value="Genomic_DNA"/>
</dbReference>
<feature type="domain" description="Amine oxidase" evidence="2">
    <location>
        <begin position="1302"/>
        <end position="1596"/>
    </location>
</feature>
<evidence type="ECO:0000313" key="5">
    <source>
        <dbReference type="EMBL" id="KAF5701780.1"/>
    </source>
</evidence>
<sequence length="1791" mass="202777">MDRKGPVSMERYEIFREACHEFRNSLTEKDKALFKEFPMQRINSIANRLSPFFDIAGLFVSSHPEFAALAWGSLRLVFIFLERVCDMFESMSMVLLAYEEYVSKLRSRLTANGHEIFVHQETLDSFAYSTIWRPFDIRYDDLIQRWKDHREIFGLEMSVTANIQQFETGDRVEELLKRVDGDWGAKRTYTRDLKDLDIGWSPPKSFGRTFNSILSDSLLTRLKSWIDPPTWAYAFENSQLRRSERTTEWFLKHDKVSRWLSQLSPERKLSALSVQGKHGYGKTTLYTTLIEHIQACYTNSSTHDSVAVVYFFFDRQRQTNSTAMAALRAILTQLLHIFRKDNAIVDIITLLWDQNKSEQVTASASGIVSALCLLSFRVSKLFMVIDGADECQDHEDLFDYLKEISQYSNSVTVALFSRPTLAIPQDLSSMLQHLDLTSTMNFESLETFLRPKIQRLARDGSQRAFQSVLYAPRPLHVNELEVAITTPLSSAVDKYDIFPNFEKALSQMSGALIELDLERKARFVHVSVLEYLTDRSRQDQSQESVSNLVKEQSLAQRSCASCCLAYLLYNIPAEPLGGGPQVVADRDLQKIRDPFFEYSAQYWDFHFSEFLIELPPVLSQECEFSIKLASDFVSAKRTLMVWIEACCVFGEVPRIFSNWPQRIDGSPSAVKIPISMPEQAVTNLKEVVKRLHQLSLELADLKQEWQDVLLESPYEIWEPSIAAFHNTALWVSAPGSKILACLSDSDSGIIDPICLKSLISPDGKRLGIIRLSTDSRVHRDDIDWMIKFEEWSVNPFEKNFEADIALPNLSLGPFIESMKCIDKGNDHRLLFELPLAIAPDLSRIVAPGFVATINRHSESVLAKKKSPHIQLLNFTLTPEPKGNFPFGFRVRQLKDTYALFISDSSEFIMTIHQSRELVDISETWGSKVWVATVYKDHRKGSDMPSNYRYLTSLAFKPCDCGLASTEQLILLHPFLPLAAIVQHGPLLKREPDGSLTIHDFSRDVVLWGFSATGNDVPDNVEREHTRIEFQEDGAFFYGKRLLPHGPTQKHCVVKTREEIQRRVFDSTMATTSNSLLQRLDTTTRATDASGVQILSSLQKVGAGAVIRQTLREDGFMVRQEITKLPKSLYNIADPTIIPQERNVVQVVVNRSSRVFEPYEVHIGQRNSAGGASSAQLPLVIERQEETIPTYIGTGSYSLEGGMRFHEQSFKVKQKAAQDKPTALELTTSFWLMELRQIYLEKRLKAVNRRLNCIYYRRYFPSNKQNNNGDEGNVRQSVIENSGELTRNACSNVDVLVIGAGPTGLGAAKRLQHLNSIDWLIVDSNETPGGLASTDTTPEGFLFDVGGHVIFSHYKYFDDVINEALPKPDDWYEHQRISYVRYQGLWVPYPFQNNIAVLPKEEQARCLSDLIEAAIQARARSPSDKPANFDEWNIRNVGERLNEIFMRPYNFKVWAVPTTKMNSTWVGERVAAPNVKLVTTNAILGKAAGGWGPNATFRFPARGGTGGIWTAVADTLDQSKTRFGDHGAVTKVDADAKTVFLKDGTTVKYGALISTMAVDQLAETIGDEKLQKSLRPLYYSSTNVIGVGLRGKRPERIGDKCWLYFPEDNAPFYRATIFSNYSPYNQPSEDVKLATKQLANGDKPASSEPASGPYWSIMLEVSESSYKPVNQATLLEESIKGLINTDLLRPEDEIVSTYVRRFDHGYPTPTLERDAALSEALPYLYDKDILSRGRFGAWKYEVGNQDHSFMQGVEAVDNIISGGLELTLSNPDFVNTRKNTERRLAGIKGARK</sequence>
<feature type="domain" description="Nephrocystin 3-like N-terminal" evidence="4">
    <location>
        <begin position="246"/>
        <end position="418"/>
    </location>
</feature>
<comment type="caution">
    <text evidence="5">The sequence shown here is derived from an EMBL/GenBank/DDBJ whole genome shotgun (WGS) entry which is preliminary data.</text>
</comment>
<dbReference type="Proteomes" id="UP000532311">
    <property type="component" value="Unassembled WGS sequence"/>
</dbReference>
<reference evidence="5 6" key="1">
    <citation type="submission" date="2020-05" db="EMBL/GenBank/DDBJ databases">
        <title>Identification and distribution of gene clusters putatively required for synthesis of sphingolipid metabolism inhibitors in phylogenetically diverse species of the filamentous fungus Fusarium.</title>
        <authorList>
            <person name="Kim H.-S."/>
            <person name="Busman M."/>
            <person name="Brown D.W."/>
            <person name="Divon H."/>
            <person name="Uhlig S."/>
            <person name="Proctor R.H."/>
        </authorList>
    </citation>
    <scope>NUCLEOTIDE SEQUENCE [LARGE SCALE GENOMIC DNA]</scope>
    <source>
        <strain evidence="5 6">NRRL 26131</strain>
    </source>
</reference>
<dbReference type="PANTHER" id="PTHR43734:SF4">
    <property type="entry name" value="AMINE OXIDASE DOMAIN-CONTAINING PROTEIN"/>
    <property type="match status" value="1"/>
</dbReference>
<feature type="domain" description="GPI inositol-deacylase winged helix" evidence="3">
    <location>
        <begin position="461"/>
        <end position="538"/>
    </location>
</feature>
<evidence type="ECO:0000313" key="6">
    <source>
        <dbReference type="Proteomes" id="UP000532311"/>
    </source>
</evidence>